<reference evidence="5" key="1">
    <citation type="submission" date="2025-08" db="UniProtKB">
        <authorList>
            <consortium name="RefSeq"/>
        </authorList>
    </citation>
    <scope>IDENTIFICATION</scope>
    <source>
        <tissue evidence="5">Total insect</tissue>
    </source>
</reference>
<dbReference type="KEGG" id="tpal:117651294"/>
<keyword evidence="3" id="KW-0732">Signal</keyword>
<dbReference type="InterPro" id="IPR031311">
    <property type="entry name" value="CHIT_BIND_RR_consensus"/>
</dbReference>
<evidence type="ECO:0000313" key="4">
    <source>
        <dbReference type="Proteomes" id="UP000515158"/>
    </source>
</evidence>
<evidence type="ECO:0000256" key="3">
    <source>
        <dbReference type="SAM" id="SignalP"/>
    </source>
</evidence>
<feature type="signal peptide" evidence="3">
    <location>
        <begin position="1"/>
        <end position="15"/>
    </location>
</feature>
<dbReference type="RefSeq" id="XP_034251054.1">
    <property type="nucleotide sequence ID" value="XM_034395163.1"/>
</dbReference>
<proteinExistence type="predicted"/>
<dbReference type="PANTHER" id="PTHR10380:SF237">
    <property type="entry name" value="CUTICULAR PROTEIN 65AU, ISOFORM A-RELATED"/>
    <property type="match status" value="1"/>
</dbReference>
<dbReference type="AlphaFoldDB" id="A0A6P9A175"/>
<dbReference type="PRINTS" id="PR00947">
    <property type="entry name" value="CUTICLE"/>
</dbReference>
<dbReference type="OrthoDB" id="6343684at2759"/>
<protein>
    <submittedName>
        <fullName evidence="5">Pupal cuticle protein 36-like</fullName>
    </submittedName>
</protein>
<dbReference type="GeneID" id="117651294"/>
<organism evidence="5">
    <name type="scientific">Thrips palmi</name>
    <name type="common">Melon thrips</name>
    <dbReference type="NCBI Taxonomy" id="161013"/>
    <lineage>
        <taxon>Eukaryota</taxon>
        <taxon>Metazoa</taxon>
        <taxon>Ecdysozoa</taxon>
        <taxon>Arthropoda</taxon>
        <taxon>Hexapoda</taxon>
        <taxon>Insecta</taxon>
        <taxon>Pterygota</taxon>
        <taxon>Neoptera</taxon>
        <taxon>Paraneoptera</taxon>
        <taxon>Thysanoptera</taxon>
        <taxon>Terebrantia</taxon>
        <taxon>Thripoidea</taxon>
        <taxon>Thripidae</taxon>
        <taxon>Thrips</taxon>
    </lineage>
</organism>
<feature type="chain" id="PRO_5027684994" evidence="3">
    <location>
        <begin position="16"/>
        <end position="191"/>
    </location>
</feature>
<dbReference type="InterPro" id="IPR050468">
    <property type="entry name" value="Cuticle_Struct_Prot"/>
</dbReference>
<keyword evidence="4" id="KW-1185">Reference proteome</keyword>
<gene>
    <name evidence="5" type="primary">LOC117651294</name>
</gene>
<dbReference type="InParanoid" id="A0A6P9A175"/>
<dbReference type="GO" id="GO:0062129">
    <property type="term" value="C:chitin-based extracellular matrix"/>
    <property type="evidence" value="ECO:0007669"/>
    <property type="project" value="TreeGrafter"/>
</dbReference>
<evidence type="ECO:0000313" key="5">
    <source>
        <dbReference type="RefSeq" id="XP_034251054.1"/>
    </source>
</evidence>
<accession>A0A6P9A175</accession>
<dbReference type="PANTHER" id="PTHR10380">
    <property type="entry name" value="CUTICLE PROTEIN"/>
    <property type="match status" value="1"/>
</dbReference>
<dbReference type="InterPro" id="IPR000618">
    <property type="entry name" value="Insect_cuticle"/>
</dbReference>
<evidence type="ECO:0000256" key="1">
    <source>
        <dbReference type="ARBA" id="ARBA00022460"/>
    </source>
</evidence>
<sequence>MKCVIVAALVLVADAAVQPMMSVMPMHSAMPMHMYQAMPMHKAMPMYSAMPVHMHSAMPMHMHKAMPMAEARWGQPAQAMGREANAEIVEHAVDMSEPGRYMYRFRTNNGIAMMEQYAMDKDAAKVQGAYEWMSPEGENYKVEYVADEMGYRPVGAHLPQVPVAILRSLEWNAAHPEEDMAGKYHAEKMMH</sequence>
<evidence type="ECO:0000256" key="2">
    <source>
        <dbReference type="PROSITE-ProRule" id="PRU00497"/>
    </source>
</evidence>
<name>A0A6P9A175_THRPL</name>
<dbReference type="PROSITE" id="PS51155">
    <property type="entry name" value="CHIT_BIND_RR_2"/>
    <property type="match status" value="1"/>
</dbReference>
<dbReference type="Pfam" id="PF00379">
    <property type="entry name" value="Chitin_bind_4"/>
    <property type="match status" value="1"/>
</dbReference>
<dbReference type="GO" id="GO:0008010">
    <property type="term" value="F:structural constituent of chitin-based larval cuticle"/>
    <property type="evidence" value="ECO:0007669"/>
    <property type="project" value="TreeGrafter"/>
</dbReference>
<dbReference type="PROSITE" id="PS00233">
    <property type="entry name" value="CHIT_BIND_RR_1"/>
    <property type="match status" value="1"/>
</dbReference>
<dbReference type="Proteomes" id="UP000515158">
    <property type="component" value="Unplaced"/>
</dbReference>
<keyword evidence="1 2" id="KW-0193">Cuticle</keyword>